<evidence type="ECO:0000256" key="5">
    <source>
        <dbReference type="ARBA" id="ARBA00022917"/>
    </source>
</evidence>
<dbReference type="AlphaFoldDB" id="A0A7R9KS33"/>
<evidence type="ECO:0000256" key="6">
    <source>
        <dbReference type="HAMAP-Rule" id="MF_03000"/>
    </source>
</evidence>
<dbReference type="PANTHER" id="PTHR14005:SF0">
    <property type="entry name" value="EUKARYOTIC TRANSLATION INITIATION FACTOR 3 SUBUNIT A"/>
    <property type="match status" value="1"/>
</dbReference>
<sequence>MPIYFHRLENALKRAKEFIDVGKKPRALEILCDVLRSRKHRTWQKKHEDIMIKYLELCVELKKSYVAKEGIYQYKIICQQTYINSFEDVVRKYLEMAEEKATAAQKESKQSVLDVDDLDNAQTPEDILLSAVSNEDTQDRTDRVVLIPWVKFLWESYRQCLDLLKNNSRTERLYHDVAHQAFRFCINYNRKTEFRKLCDNLHTHLDILKKQQNNQQVGGHQQQNQINLNAPESQAMHLETRLVQLDCAIQMELWQEAYRATDDIKRFGLMNLTKKPPKPQLMANYYQKLALVFWKANCPLFHSAALFRLFHLSKELRKNITQEDIQKMATKVVTATLAIPIPPNRAEIDKLVDTEENVIEGHQRNLASLLGLTTSVPTRGSLIKDLKRMGVLQYAAPKLQELYRCLEIDFHPLVLCNRVLHVIDYINESTEYPELKQYTNALKDVTAMRLLKEVSQVYQTIEFKRLLELCPFANFTYLEKVVVEAARRNDLQVRIDHKRGCLIFGAELRVSTGEEVIEGPHLQSMPSEQIRKQLVSMYSTLQKARNLIEPDRLKNQREEMKRKIMKAYRMNWADEHKQVLSRQSIIEQRKEDLERISIAREEQERRKVEEQQRRIRDEEEAKMALEIKEREQQMKAKQDLEIKKQMAKDQISMMKGALTGNLLDMDDEELAKLRPEDIHSRRIEQLEKERRDQLVKQRKLERKVDHLERAKRLEEIPLLEKSLVEWKEKDSELWEQMEDERIKDIKEERRLALEIKSRFLRVMDDKEIFSKKIVTERHSVFVEKLAKFEDVLAIERKRRLADRKVKRKQERKEKYIAAKEAEEKRIRDEEQRKIEEEKAAKYKEQQEKQRLRELEIEEKMKQMERDSDDRQKRQRDVDPEERQPREEREREREPDRETNWRRPNPNRPPIPADGPTRGPADDEDFQNKGDRNQERRPPPPSRADVENDWRRGERAPEPNADKNDRNRESDRKPQLRADGEEEWHEVKSDKRTNRNTRPEEEKDWRGGRGGERRDGERRVDDRRDGERRVDDRRDGERRVGDRRDDDRRDGDRRGDRSFPDRNRNDRPFDRNERRFDERRDPDRRGPPMPPRGDRDGNDDWRRDRPQGRPPFSQNRGGERSDRGDRGPPRDGDNWRDNKGGSAPSNADSRGNKDSWRRPDDRKPAANPSRGPERESDNWRN</sequence>
<accession>A0A7R9KS33</accession>
<comment type="function">
    <text evidence="6">RNA-binding component of the eukaryotic translation initiation factor 3 (eIF-3) complex, which is involved in protein synthesis of a specialized repertoire of mRNAs and, together with other initiation factors, stimulates binding of mRNA and methionyl-tRNAi to the 40S ribosome. The eIF-3 complex specifically targets and initiates translation of a subset of mRNAs involved in cell proliferation.</text>
</comment>
<dbReference type="PROSITE" id="PS50250">
    <property type="entry name" value="PCI"/>
    <property type="match status" value="1"/>
</dbReference>
<dbReference type="Pfam" id="PF22591">
    <property type="entry name" value="eIF3a_PCI_TPR-like"/>
    <property type="match status" value="1"/>
</dbReference>
<dbReference type="GO" id="GO:0071541">
    <property type="term" value="C:eukaryotic translation initiation factor 3 complex, eIF3m"/>
    <property type="evidence" value="ECO:0007669"/>
    <property type="project" value="TreeGrafter"/>
</dbReference>
<dbReference type="GO" id="GO:0043614">
    <property type="term" value="C:multi-eIF complex"/>
    <property type="evidence" value="ECO:0007669"/>
    <property type="project" value="TreeGrafter"/>
</dbReference>
<reference evidence="9" key="1">
    <citation type="submission" date="2020-11" db="EMBL/GenBank/DDBJ databases">
        <authorList>
            <person name="Tran Van P."/>
        </authorList>
    </citation>
    <scope>NUCLEOTIDE SEQUENCE</scope>
</reference>
<dbReference type="GO" id="GO:0071540">
    <property type="term" value="C:eukaryotic translation initiation factor 3 complex, eIF3e"/>
    <property type="evidence" value="ECO:0007669"/>
    <property type="project" value="TreeGrafter"/>
</dbReference>
<feature type="compositionally biased region" description="Basic and acidic residues" evidence="7">
    <location>
        <begin position="1149"/>
        <end position="1163"/>
    </location>
</feature>
<evidence type="ECO:0000256" key="4">
    <source>
        <dbReference type="ARBA" id="ARBA00022884"/>
    </source>
</evidence>
<gene>
    <name evidence="9" type="ORF">OSB1V03_LOCUS8330</name>
</gene>
<keyword evidence="2 6" id="KW-0963">Cytoplasm</keyword>
<dbReference type="GO" id="GO:0003743">
    <property type="term" value="F:translation initiation factor activity"/>
    <property type="evidence" value="ECO:0007669"/>
    <property type="project" value="UniProtKB-UniRule"/>
</dbReference>
<feature type="compositionally biased region" description="Basic and acidic residues" evidence="7">
    <location>
        <begin position="1116"/>
        <end position="1138"/>
    </location>
</feature>
<dbReference type="GO" id="GO:0002188">
    <property type="term" value="P:translation reinitiation"/>
    <property type="evidence" value="ECO:0007669"/>
    <property type="project" value="TreeGrafter"/>
</dbReference>
<dbReference type="EMBL" id="OC859751">
    <property type="protein sequence ID" value="CAD7627905.1"/>
    <property type="molecule type" value="Genomic_DNA"/>
</dbReference>
<keyword evidence="4 6" id="KW-0694">RNA-binding</keyword>
<evidence type="ECO:0000256" key="2">
    <source>
        <dbReference type="ARBA" id="ARBA00022490"/>
    </source>
</evidence>
<dbReference type="GO" id="GO:0016282">
    <property type="term" value="C:eukaryotic 43S preinitiation complex"/>
    <property type="evidence" value="ECO:0007669"/>
    <property type="project" value="UniProtKB-UniRule"/>
</dbReference>
<proteinExistence type="inferred from homology"/>
<feature type="coiled-coil region" evidence="6">
    <location>
        <begin position="586"/>
        <end position="650"/>
    </location>
</feature>
<protein>
    <recommendedName>
        <fullName evidence="6">Eukaryotic translation initiation factor 3 subunit A</fullName>
        <shortName evidence="6">eIF3a</shortName>
    </recommendedName>
    <alternativeName>
        <fullName evidence="6">Eukaryotic translation initiation factor 3 subunit 10</fullName>
    </alternativeName>
</protein>
<feature type="region of interest" description="Disordered" evidence="7">
    <location>
        <begin position="837"/>
        <end position="1180"/>
    </location>
</feature>
<evidence type="ECO:0000259" key="8">
    <source>
        <dbReference type="PROSITE" id="PS50250"/>
    </source>
</evidence>
<dbReference type="HAMAP" id="MF_03000">
    <property type="entry name" value="eIF3a"/>
    <property type="match status" value="1"/>
</dbReference>
<dbReference type="GO" id="GO:0033290">
    <property type="term" value="C:eukaryotic 48S preinitiation complex"/>
    <property type="evidence" value="ECO:0007669"/>
    <property type="project" value="UniProtKB-UniRule"/>
</dbReference>
<dbReference type="PANTHER" id="PTHR14005">
    <property type="entry name" value="EUKARYOTIC TRANSLATION INITIATION FACTOR 3, THETA SUBUNIT"/>
    <property type="match status" value="1"/>
</dbReference>
<evidence type="ECO:0000256" key="1">
    <source>
        <dbReference type="ARBA" id="ARBA00004496"/>
    </source>
</evidence>
<feature type="coiled-coil region" evidence="6">
    <location>
        <begin position="683"/>
        <end position="710"/>
    </location>
</feature>
<feature type="compositionally biased region" description="Basic and acidic residues" evidence="7">
    <location>
        <begin position="1170"/>
        <end position="1180"/>
    </location>
</feature>
<organism evidence="9">
    <name type="scientific">Medioppia subpectinata</name>
    <dbReference type="NCBI Taxonomy" id="1979941"/>
    <lineage>
        <taxon>Eukaryota</taxon>
        <taxon>Metazoa</taxon>
        <taxon>Ecdysozoa</taxon>
        <taxon>Arthropoda</taxon>
        <taxon>Chelicerata</taxon>
        <taxon>Arachnida</taxon>
        <taxon>Acari</taxon>
        <taxon>Acariformes</taxon>
        <taxon>Sarcoptiformes</taxon>
        <taxon>Oribatida</taxon>
        <taxon>Brachypylina</taxon>
        <taxon>Oppioidea</taxon>
        <taxon>Oppiidae</taxon>
        <taxon>Medioppia</taxon>
    </lineage>
</organism>
<evidence type="ECO:0000313" key="10">
    <source>
        <dbReference type="Proteomes" id="UP000759131"/>
    </source>
</evidence>
<evidence type="ECO:0000256" key="3">
    <source>
        <dbReference type="ARBA" id="ARBA00022540"/>
    </source>
</evidence>
<dbReference type="InterPro" id="IPR054711">
    <property type="entry name" value="eIF3a_PCI_TPR-like"/>
</dbReference>
<keyword evidence="3 6" id="KW-0396">Initiation factor</keyword>
<name>A0A7R9KS33_9ACAR</name>
<evidence type="ECO:0000256" key="7">
    <source>
        <dbReference type="SAM" id="MobiDB-lite"/>
    </source>
</evidence>
<keyword evidence="10" id="KW-1185">Reference proteome</keyword>
<dbReference type="FunFam" id="4.10.860.10:FF:000001">
    <property type="entry name" value="Eukaryotic translation initiation factor 3 subunit A"/>
    <property type="match status" value="1"/>
</dbReference>
<dbReference type="Proteomes" id="UP000759131">
    <property type="component" value="Unassembled WGS sequence"/>
</dbReference>
<dbReference type="OrthoDB" id="18884at2759"/>
<dbReference type="GO" id="GO:0001732">
    <property type="term" value="P:formation of cytoplasmic translation initiation complex"/>
    <property type="evidence" value="ECO:0007669"/>
    <property type="project" value="UniProtKB-UniRule"/>
</dbReference>
<comment type="subunit">
    <text evidence="6">Component of the eukaryotic translation initiation factor 3 (eIF-3) complex.</text>
</comment>
<dbReference type="Gene3D" id="1.25.40.860">
    <property type="match status" value="2"/>
</dbReference>
<keyword evidence="5 6" id="KW-0648">Protein biosynthesis</keyword>
<evidence type="ECO:0000313" key="9">
    <source>
        <dbReference type="EMBL" id="CAD7627905.1"/>
    </source>
</evidence>
<dbReference type="Pfam" id="PF01399">
    <property type="entry name" value="PCI"/>
    <property type="match status" value="1"/>
</dbReference>
<keyword evidence="6" id="KW-0175">Coiled coil</keyword>
<dbReference type="Gene3D" id="4.10.860.10">
    <property type="entry name" value="UVR domain"/>
    <property type="match status" value="1"/>
</dbReference>
<comment type="similarity">
    <text evidence="6">Belongs to the eIF-3 subunit A family.</text>
</comment>
<dbReference type="GO" id="GO:0003729">
    <property type="term" value="F:mRNA binding"/>
    <property type="evidence" value="ECO:0007669"/>
    <property type="project" value="TreeGrafter"/>
</dbReference>
<dbReference type="EMBL" id="CAJPIZ010005176">
    <property type="protein sequence ID" value="CAG2108335.1"/>
    <property type="molecule type" value="Genomic_DNA"/>
</dbReference>
<comment type="subcellular location">
    <subcellularLocation>
        <location evidence="1 6">Cytoplasm</location>
    </subcellularLocation>
</comment>
<feature type="compositionally biased region" description="Basic and acidic residues" evidence="7">
    <location>
        <begin position="925"/>
        <end position="1106"/>
    </location>
</feature>
<dbReference type="InterPro" id="IPR027512">
    <property type="entry name" value="EIF3A"/>
</dbReference>
<dbReference type="SMART" id="SM00088">
    <property type="entry name" value="PINT"/>
    <property type="match status" value="1"/>
</dbReference>
<feature type="domain" description="PCI" evidence="8">
    <location>
        <begin position="325"/>
        <end position="509"/>
    </location>
</feature>
<feature type="compositionally biased region" description="Basic and acidic residues" evidence="7">
    <location>
        <begin position="837"/>
        <end position="900"/>
    </location>
</feature>
<dbReference type="InterPro" id="IPR000717">
    <property type="entry name" value="PCI_dom"/>
</dbReference>